<dbReference type="GO" id="GO:0005829">
    <property type="term" value="C:cytosol"/>
    <property type="evidence" value="ECO:0007669"/>
    <property type="project" value="TreeGrafter"/>
</dbReference>
<dbReference type="Pfam" id="PF00679">
    <property type="entry name" value="EFG_C"/>
    <property type="match status" value="1"/>
</dbReference>
<dbReference type="InterPro" id="IPR005225">
    <property type="entry name" value="Small_GTP-bd"/>
</dbReference>
<dbReference type="PANTHER" id="PTHR42908:SF3">
    <property type="entry name" value="ELONGATION FACTOR-LIKE GTPASE 1"/>
    <property type="match status" value="1"/>
</dbReference>
<feature type="domain" description="Tr-type G" evidence="4">
    <location>
        <begin position="13"/>
        <end position="301"/>
    </location>
</feature>
<feature type="region of interest" description="Disordered" evidence="3">
    <location>
        <begin position="212"/>
        <end position="242"/>
    </location>
</feature>
<dbReference type="Pfam" id="PF00009">
    <property type="entry name" value="GTP_EFTU"/>
    <property type="match status" value="1"/>
</dbReference>
<dbReference type="GO" id="GO:0003924">
    <property type="term" value="F:GTPase activity"/>
    <property type="evidence" value="ECO:0007669"/>
    <property type="project" value="InterPro"/>
</dbReference>
<keyword evidence="5" id="KW-0251">Elongation factor</keyword>
<evidence type="ECO:0000259" key="4">
    <source>
        <dbReference type="PROSITE" id="PS51722"/>
    </source>
</evidence>
<dbReference type="SMART" id="SM00838">
    <property type="entry name" value="EFG_C"/>
    <property type="match status" value="1"/>
</dbReference>
<sequence length="1139" mass="125086">MSKTTPSIFLPPEETRLVTICAHVDHGKTTLADNLIESNGIISERLAGTLRYLDFMEEEQRRGITMRASAIGLRHQYVPPPGVANKKHHHQQQQQPQQQLPQQQQQSTVPIIVHLLDSPGHTDFSTEVSSSLQCCDGCLLVVDAVEGMCARTHQVLREAYSHQLVPILVINKVDRLCTNLCLTPTEAYLRLRSLLESVNAACAAVLLSKRAEEPEQKEEPGNNNPQSNTKSTKGDPEREENEELRWTFDPQRGNVIFASALFGWGFSVPALARSLFRNKTLPIKPVMLKQYLFGDFYFKPDEEASTGKIIKWKGGDQHQQQHQQPPPLFAEYGLQPLWDIYEGVASAAVVAGLGSSLFADGRIGNSHQQKKGSSSDGIKIQATMPGMEEVLRAIQIGSTATVNGNSFVIQTSDQLQQILTRTGSSSSEEGALRSLLRRFRPLSDCVLSSVYEVCPSPTEAAEHIRPRALALAKPSFDETISQSQEKGFERIQHSVHACDTSDEAPTTAYVCKFMAADRSQIRDPDHIETKSESSTVILGLVRVLCGRLRTGDSYHVMGPKHQFGEIKTMAKSRPVRLFLLMGSSFVLVNEVPAGHLCAVQNLEDFQYKTATLCDSPYGMPLCGFNDTGIHPLVKVNVETVDPADTPWLEKGLVKLSLADASVEVTATAKGERILACLGELHLEQSLLDLQKVYCDKEVELRISEPIVEFGETTAWFGDNEMDFSGFLSDSSKKTPPLRQLSIPPYNEEEGIENTDRGRCRSIVSGRVGAISLRAVPLEPIVFESMKQQKIIQGSETALEQLKNALGLPKDWPILQFLAYLGDSVVSVDHNGNAMVVSSALQTGKTVVGVQGEEIFVNRNLAIANEESDASIMNGEVEFNALQNKIRDTGFAAANGGDVSAQSPLDAAALQVWEGEMRGSLVAGFQMAMRHGPICEEPVRHVLIVLEGLELALKEDATAQSGYKTASSLSGGMVAAALRIGIRSALLSRPARLVESHLKLTLNSSLTGLGPLYQVLSRRRGKVLEDSMVDGTDLLLIEATIPHAESFGLAPELFRMSSGEVTAPELIFSHWEILDQDPFWIPSTLEEREDFGEILQSGDVSTGLDNTALKYIRKVRERKGLLVDSSRTVVAAEKQRTIKR</sequence>
<feature type="region of interest" description="Disordered" evidence="3">
    <location>
        <begin position="79"/>
        <end position="103"/>
    </location>
</feature>
<dbReference type="Proteomes" id="UP000693970">
    <property type="component" value="Unassembled WGS sequence"/>
</dbReference>
<proteinExistence type="predicted"/>
<dbReference type="GO" id="GO:0005525">
    <property type="term" value="F:GTP binding"/>
    <property type="evidence" value="ECO:0007669"/>
    <property type="project" value="UniProtKB-KW"/>
</dbReference>
<dbReference type="PROSITE" id="PS51722">
    <property type="entry name" value="G_TR_2"/>
    <property type="match status" value="1"/>
</dbReference>
<keyword evidence="5" id="KW-0648">Protein biosynthesis</keyword>
<feature type="compositionally biased region" description="Polar residues" evidence="3">
    <location>
        <begin position="221"/>
        <end position="231"/>
    </location>
</feature>
<dbReference type="InterPro" id="IPR000640">
    <property type="entry name" value="EFG_V-like"/>
</dbReference>
<dbReference type="EMBL" id="JAGRRH010000020">
    <property type="protein sequence ID" value="KAG7347685.1"/>
    <property type="molecule type" value="Genomic_DNA"/>
</dbReference>
<evidence type="ECO:0000313" key="5">
    <source>
        <dbReference type="EMBL" id="KAG7347685.1"/>
    </source>
</evidence>
<gene>
    <name evidence="5" type="ORF">IV203_016390</name>
</gene>
<dbReference type="OrthoDB" id="364892at2759"/>
<evidence type="ECO:0000313" key="6">
    <source>
        <dbReference type="Proteomes" id="UP000693970"/>
    </source>
</evidence>
<dbReference type="GO" id="GO:1990904">
    <property type="term" value="C:ribonucleoprotein complex"/>
    <property type="evidence" value="ECO:0007669"/>
    <property type="project" value="TreeGrafter"/>
</dbReference>
<dbReference type="AlphaFoldDB" id="A0A9K3KR91"/>
<keyword evidence="6" id="KW-1185">Reference proteome</keyword>
<evidence type="ECO:0000256" key="3">
    <source>
        <dbReference type="SAM" id="MobiDB-lite"/>
    </source>
</evidence>
<keyword evidence="1" id="KW-0547">Nucleotide-binding</keyword>
<protein>
    <submittedName>
        <fullName evidence="5">Translation elongation factor aEF-2</fullName>
    </submittedName>
</protein>
<reference evidence="5" key="2">
    <citation type="submission" date="2021-04" db="EMBL/GenBank/DDBJ databases">
        <authorList>
            <person name="Podell S."/>
        </authorList>
    </citation>
    <scope>NUCLEOTIDE SEQUENCE</scope>
    <source>
        <strain evidence="5">Hildebrandi</strain>
    </source>
</reference>
<dbReference type="InterPro" id="IPR000795">
    <property type="entry name" value="T_Tr_GTP-bd_dom"/>
</dbReference>
<dbReference type="PANTHER" id="PTHR42908">
    <property type="entry name" value="TRANSLATION ELONGATION FACTOR-RELATED"/>
    <property type="match status" value="1"/>
</dbReference>
<comment type="caution">
    <text evidence="5">The sequence shown here is derived from an EMBL/GenBank/DDBJ whole genome shotgun (WGS) entry which is preliminary data.</text>
</comment>
<name>A0A9K3KR91_9STRA</name>
<dbReference type="GO" id="GO:0043022">
    <property type="term" value="F:ribosome binding"/>
    <property type="evidence" value="ECO:0007669"/>
    <property type="project" value="TreeGrafter"/>
</dbReference>
<accession>A0A9K3KR91</accession>
<evidence type="ECO:0000256" key="1">
    <source>
        <dbReference type="ARBA" id="ARBA00022741"/>
    </source>
</evidence>
<evidence type="ECO:0000256" key="2">
    <source>
        <dbReference type="ARBA" id="ARBA00023134"/>
    </source>
</evidence>
<reference evidence="5" key="1">
    <citation type="journal article" date="2021" name="Sci. Rep.">
        <title>Diploid genomic architecture of Nitzschia inconspicua, an elite biomass production diatom.</title>
        <authorList>
            <person name="Oliver A."/>
            <person name="Podell S."/>
            <person name="Pinowska A."/>
            <person name="Traller J.C."/>
            <person name="Smith S.R."/>
            <person name="McClure R."/>
            <person name="Beliaev A."/>
            <person name="Bohutskyi P."/>
            <person name="Hill E.A."/>
            <person name="Rabines A."/>
            <person name="Zheng H."/>
            <person name="Allen L.Z."/>
            <person name="Kuo A."/>
            <person name="Grigoriev I.V."/>
            <person name="Allen A.E."/>
            <person name="Hazlebeck D."/>
            <person name="Allen E.E."/>
        </authorList>
    </citation>
    <scope>NUCLEOTIDE SEQUENCE</scope>
    <source>
        <strain evidence="5">Hildebrandi</strain>
    </source>
</reference>
<dbReference type="GO" id="GO:0042256">
    <property type="term" value="P:cytosolic ribosome assembly"/>
    <property type="evidence" value="ECO:0007669"/>
    <property type="project" value="TreeGrafter"/>
</dbReference>
<dbReference type="GO" id="GO:0003746">
    <property type="term" value="F:translation elongation factor activity"/>
    <property type="evidence" value="ECO:0007669"/>
    <property type="project" value="UniProtKB-KW"/>
</dbReference>
<feature type="compositionally biased region" description="Low complexity" evidence="3">
    <location>
        <begin position="92"/>
        <end position="103"/>
    </location>
</feature>
<keyword evidence="2" id="KW-0342">GTP-binding</keyword>
<organism evidence="5 6">
    <name type="scientific">Nitzschia inconspicua</name>
    <dbReference type="NCBI Taxonomy" id="303405"/>
    <lineage>
        <taxon>Eukaryota</taxon>
        <taxon>Sar</taxon>
        <taxon>Stramenopiles</taxon>
        <taxon>Ochrophyta</taxon>
        <taxon>Bacillariophyta</taxon>
        <taxon>Bacillariophyceae</taxon>
        <taxon>Bacillariophycidae</taxon>
        <taxon>Bacillariales</taxon>
        <taxon>Bacillariaceae</taxon>
        <taxon>Nitzschia</taxon>
    </lineage>
</organism>
<dbReference type="FunFam" id="3.30.70.870:FF:000002">
    <property type="entry name" value="Translation elongation factor 2"/>
    <property type="match status" value="1"/>
</dbReference>
<dbReference type="NCBIfam" id="TIGR00231">
    <property type="entry name" value="small_GTP"/>
    <property type="match status" value="1"/>
</dbReference>